<feature type="region of interest" description="Disordered" evidence="1">
    <location>
        <begin position="246"/>
        <end position="276"/>
    </location>
</feature>
<name>A0AAE4YA61_9RHOB</name>
<protein>
    <submittedName>
        <fullName evidence="3">Type VI secretion system protein TssA</fullName>
    </submittedName>
</protein>
<organism evidence="3 4">
    <name type="scientific">Stagnihabitans tardus</name>
    <dbReference type="NCBI Taxonomy" id="2699202"/>
    <lineage>
        <taxon>Bacteria</taxon>
        <taxon>Pseudomonadati</taxon>
        <taxon>Pseudomonadota</taxon>
        <taxon>Alphaproteobacteria</taxon>
        <taxon>Rhodobacterales</taxon>
        <taxon>Paracoccaceae</taxon>
        <taxon>Stagnihabitans</taxon>
    </lineage>
</organism>
<dbReference type="InterPro" id="IPR010657">
    <property type="entry name" value="ImpA_N"/>
</dbReference>
<feature type="domain" description="ImpA N-terminal" evidence="2">
    <location>
        <begin position="11"/>
        <end position="130"/>
    </location>
</feature>
<gene>
    <name evidence="3" type="primary">tssA</name>
    <name evidence="3" type="ORF">GV832_14580</name>
</gene>
<evidence type="ECO:0000256" key="1">
    <source>
        <dbReference type="SAM" id="MobiDB-lite"/>
    </source>
</evidence>
<dbReference type="Pfam" id="PF06812">
    <property type="entry name" value="ImpA_N"/>
    <property type="match status" value="1"/>
</dbReference>
<dbReference type="Proteomes" id="UP001193501">
    <property type="component" value="Unassembled WGS sequence"/>
</dbReference>
<evidence type="ECO:0000259" key="2">
    <source>
        <dbReference type="Pfam" id="PF06812"/>
    </source>
</evidence>
<dbReference type="InterPro" id="IPR017740">
    <property type="entry name" value="TssA-like"/>
</dbReference>
<dbReference type="PANTHER" id="PTHR37951:SF1">
    <property type="entry name" value="TYPE VI SECRETION SYSTEM COMPONENT TSSA1"/>
    <property type="match status" value="1"/>
</dbReference>
<sequence>MDLDALLADREGDSPSGENLDYDFDFMELQRIASPGEEKQMGSTIVAAEEPDFKAVEGSALSVLERAHDIRVAVILGEARLNTKGLAGFADVTTYIRRLVEERWETCHPELDADDDNDPTMRINAIRDLVNPARTMKYIRRVPLANSRTFGRASILQIQQAYGEVPMGEDQVAEFNRSSIGAAFQDTDAEVLAKTLEAARTILADLKAIDRKVMDAAPGAGVDLGDLQKLAQAMVRHMGEFAAGEAPEAAVEEEEEAPAFAGAAQNRGTPSRGGAPGTIESAADARAALDRVIDYFKRYEPSSPVPIILERAKRLVGADFLTIIKDMAPEGMEMVRTVGGLKDEDDD</sequence>
<dbReference type="AlphaFoldDB" id="A0AAE4YA61"/>
<reference evidence="3" key="1">
    <citation type="submission" date="2020-01" db="EMBL/GenBank/DDBJ databases">
        <authorList>
            <person name="Chen W.-M."/>
        </authorList>
    </citation>
    <scope>NUCLEOTIDE SEQUENCE</scope>
    <source>
        <strain evidence="3">CYK-10</strain>
    </source>
</reference>
<evidence type="ECO:0000313" key="4">
    <source>
        <dbReference type="Proteomes" id="UP001193501"/>
    </source>
</evidence>
<keyword evidence="4" id="KW-1185">Reference proteome</keyword>
<dbReference type="PANTHER" id="PTHR37951">
    <property type="entry name" value="CYTOPLASMIC PROTEIN-RELATED"/>
    <property type="match status" value="1"/>
</dbReference>
<proteinExistence type="predicted"/>
<dbReference type="RefSeq" id="WP_168775623.1">
    <property type="nucleotide sequence ID" value="NZ_JAABNR010000013.1"/>
</dbReference>
<dbReference type="EMBL" id="JAABNR010000013">
    <property type="protein sequence ID" value="NBZ88816.1"/>
    <property type="molecule type" value="Genomic_DNA"/>
</dbReference>
<evidence type="ECO:0000313" key="3">
    <source>
        <dbReference type="EMBL" id="NBZ88816.1"/>
    </source>
</evidence>
<comment type="caution">
    <text evidence="3">The sequence shown here is derived from an EMBL/GenBank/DDBJ whole genome shotgun (WGS) entry which is preliminary data.</text>
</comment>
<dbReference type="NCBIfam" id="TIGR03363">
    <property type="entry name" value="VI_chp_8"/>
    <property type="match status" value="1"/>
</dbReference>
<accession>A0AAE4YA61</accession>